<accession>A0ABW3ZE96</accession>
<keyword evidence="2" id="KW-1185">Reference proteome</keyword>
<dbReference type="EMBL" id="JBHTMU010000003">
    <property type="protein sequence ID" value="MFD1341356.1"/>
    <property type="molecule type" value="Genomic_DNA"/>
</dbReference>
<gene>
    <name evidence="1" type="ORF">ACFQ4E_02885</name>
</gene>
<proteinExistence type="predicted"/>
<evidence type="ECO:0000313" key="1">
    <source>
        <dbReference type="EMBL" id="MFD1341356.1"/>
    </source>
</evidence>
<dbReference type="InterPro" id="IPR045516">
    <property type="entry name" value="DUF6477"/>
</dbReference>
<dbReference type="RefSeq" id="WP_386801414.1">
    <property type="nucleotide sequence ID" value="NZ_JBHTMU010000003.1"/>
</dbReference>
<evidence type="ECO:0000313" key="2">
    <source>
        <dbReference type="Proteomes" id="UP001597135"/>
    </source>
</evidence>
<dbReference type="Pfam" id="PF20083">
    <property type="entry name" value="DUF6477"/>
    <property type="match status" value="1"/>
</dbReference>
<protein>
    <submittedName>
        <fullName evidence="1">DUF6477 family protein</fullName>
    </submittedName>
</protein>
<organism evidence="1 2">
    <name type="scientific">Litorisediminicola beolgyonensis</name>
    <dbReference type="NCBI Taxonomy" id="1173614"/>
    <lineage>
        <taxon>Bacteria</taxon>
        <taxon>Pseudomonadati</taxon>
        <taxon>Pseudomonadota</taxon>
        <taxon>Alphaproteobacteria</taxon>
        <taxon>Rhodobacterales</taxon>
        <taxon>Paracoccaceae</taxon>
        <taxon>Litorisediminicola</taxon>
    </lineage>
</organism>
<name>A0ABW3ZE96_9RHOB</name>
<dbReference type="Proteomes" id="UP001597135">
    <property type="component" value="Unassembled WGS sequence"/>
</dbReference>
<reference evidence="2" key="1">
    <citation type="journal article" date="2019" name="Int. J. Syst. Evol. Microbiol.">
        <title>The Global Catalogue of Microorganisms (GCM) 10K type strain sequencing project: providing services to taxonomists for standard genome sequencing and annotation.</title>
        <authorList>
            <consortium name="The Broad Institute Genomics Platform"/>
            <consortium name="The Broad Institute Genome Sequencing Center for Infectious Disease"/>
            <person name="Wu L."/>
            <person name="Ma J."/>
        </authorList>
    </citation>
    <scope>NUCLEOTIDE SEQUENCE [LARGE SCALE GENOMIC DNA]</scope>
    <source>
        <strain evidence="2">CCUG 62953</strain>
    </source>
</reference>
<comment type="caution">
    <text evidence="1">The sequence shown here is derived from an EMBL/GenBank/DDBJ whole genome shotgun (WGS) entry which is preliminary data.</text>
</comment>
<sequence length="101" mass="11034">MTDLARHLASLRRPRLLIRAARIGADEYRRAVHLPRALRSAGLPGTPEALARLTEIEAALDDARRLGCASYTVSRHVEVLAAMMGEARLIKARAERPALAA</sequence>